<protein>
    <submittedName>
        <fullName evidence="2">RYR1 protein</fullName>
    </submittedName>
</protein>
<reference evidence="2" key="1">
    <citation type="submission" date="2021-02" db="EMBL/GenBank/DDBJ databases">
        <authorList>
            <person name="Dougan E. K."/>
            <person name="Rhodes N."/>
            <person name="Thang M."/>
            <person name="Chan C."/>
        </authorList>
    </citation>
    <scope>NUCLEOTIDE SEQUENCE</scope>
</reference>
<proteinExistence type="predicted"/>
<dbReference type="Proteomes" id="UP000601435">
    <property type="component" value="Unassembled WGS sequence"/>
</dbReference>
<evidence type="ECO:0000313" key="2">
    <source>
        <dbReference type="EMBL" id="CAE7237220.1"/>
    </source>
</evidence>
<comment type="caution">
    <text evidence="2">The sequence shown here is derived from an EMBL/GenBank/DDBJ whole genome shotgun (WGS) entry which is preliminary data.</text>
</comment>
<dbReference type="EMBL" id="CAJNJA010008498">
    <property type="protein sequence ID" value="CAE7237220.1"/>
    <property type="molecule type" value="Genomic_DNA"/>
</dbReference>
<keyword evidence="1" id="KW-0175">Coiled coil</keyword>
<sequence length="923" mass="103191">MSKTYSAPPRLRHLPTTEQNSLLSDSLRRLLDSAKLLRTKGQPDAADSVATFASRMILTYLSTGLAGRPKLASDIFELQLSLQDKTLDDGTKIFHALPFEVPGAISVKVLCESKKAMNTDILLTPTGPDEAMSVEIEDKARVPLSTRTAGDVVKVAFKPGFAKISQGRVFCGFDRATSKGDGKEEFVLKVLPVFVFRSIPRNSVNDLLVNGHFEAVIQACNWCYAVLAKELESNEDKTPLDGLNPERVPVFPFLRLALDIIHRLEAARPGDAELVLLEEQVRVAGETMLLLSSHSPSARAEDIMKRRRREERVLAQLLGVTDDKMEVRNKKLEIAAAATGKASRMEIQTVEQVLEEVVPSPFTALLFYVTAATKDGTLRPAHAKVLYHVAEMYALLLSEGWQPTFQETQCRPHEFMEALRLKRPQKHVRSLALQEVPMASTRALRGLVVLAVAFGFLAGPSFVSGPRQPSIRVLRRAGEGPAEEVEERHLPLPEATHFVEEEAAGCIEEGCTVEDITRIQHKLETDEGRIREAIEMLQVARDSFSVDSSPGIGLLRMSLSRIHSLNNKLQGLISSQGEQIAKDGIIDELEGQVEMLAQQLRSKDRHPFAVDATRESEDFELQQVKDSLEAVQAQRGRHCVRQLGPRTAHELADVESLQSRTGFLSDLVNRFEDKTMALEKELKEMREDRAVDAARQKIVEDAAHQNAEALQQSKEEVESMKLLLRDTKKEHNKRVQDLLKQIQLARGRRTDTKSKEEQERLEQLRDELRELKDLNGRLVERLGHERAEHAEARQQLFRSERERGILEQRTENLSEQLIVLAEVNDSLEHLHEQANAKCSSCKVAQILVPGNFAGWQGTLIHVALQALRLSLYRIGMCLAVQPSHKNSSSQCFAYDSGDGTAIPRVVRPVAVTGGPFTWLRSNR</sequence>
<keyword evidence="3" id="KW-1185">Reference proteome</keyword>
<name>A0A812L7M1_9DINO</name>
<evidence type="ECO:0000256" key="1">
    <source>
        <dbReference type="SAM" id="Coils"/>
    </source>
</evidence>
<accession>A0A812L7M1</accession>
<feature type="coiled-coil region" evidence="1">
    <location>
        <begin position="668"/>
        <end position="781"/>
    </location>
</feature>
<evidence type="ECO:0000313" key="3">
    <source>
        <dbReference type="Proteomes" id="UP000601435"/>
    </source>
</evidence>
<dbReference type="OrthoDB" id="423133at2759"/>
<gene>
    <name evidence="2" type="primary">RYR1</name>
    <name evidence="2" type="ORF">SNEC2469_LOCUS4046</name>
</gene>
<organism evidence="2 3">
    <name type="scientific">Symbiodinium necroappetens</name>
    <dbReference type="NCBI Taxonomy" id="1628268"/>
    <lineage>
        <taxon>Eukaryota</taxon>
        <taxon>Sar</taxon>
        <taxon>Alveolata</taxon>
        <taxon>Dinophyceae</taxon>
        <taxon>Suessiales</taxon>
        <taxon>Symbiodiniaceae</taxon>
        <taxon>Symbiodinium</taxon>
    </lineage>
</organism>
<dbReference type="AlphaFoldDB" id="A0A812L7M1"/>